<evidence type="ECO:0000313" key="2">
    <source>
        <dbReference type="EMBL" id="THX39824.1"/>
    </source>
</evidence>
<dbReference type="AlphaFoldDB" id="A0A4S9F104"/>
<evidence type="ECO:0008006" key="4">
    <source>
        <dbReference type="Google" id="ProtNLM"/>
    </source>
</evidence>
<sequence length="461" mass="52564">MNKFFKRCLLVSFLYRLDHASAAVQIPTATSSSMNSPLVLISLPAELIARVADDSALSKHDLMRLRLTCRLLNFWATYSLAQQHLSKIGISLTRYDLQALSAISKHPQFGPHIRSIQLDHTRVHPDQVAILADAMVQAKQSGNDGYPKAKERFQGTSRRFVDELELEDSEEALQSLIVAFSALKTYDNPITLTSADTHLMGCDFSHTRITEFFEPYVHDEPKHTHLNSTMRMLLRAASSSGLHIECFQFSYWEPRESRALTQATPYIDVKICSKLEILKIEFESPLSKVETLPLQKFLAAVTHVKTFELNLLAEPGLDIVSIRETRFCQEILQSIAFGSLTSVELWNVGISQKALSMFLKKHSHTLQSLKIVDSSIFQGSWLIMLAWVGDQLPRLVDFHAESLYEMQDEDVEGYIETRESFPDKRDWKLTAHSNNECIRDEITKLLRDASNKWLVKGFYRL</sequence>
<evidence type="ECO:0000313" key="3">
    <source>
        <dbReference type="Proteomes" id="UP000308953"/>
    </source>
</evidence>
<proteinExistence type="predicted"/>
<evidence type="ECO:0000256" key="1">
    <source>
        <dbReference type="SAM" id="SignalP"/>
    </source>
</evidence>
<comment type="caution">
    <text evidence="2">The sequence shown here is derived from an EMBL/GenBank/DDBJ whole genome shotgun (WGS) entry which is preliminary data.</text>
</comment>
<feature type="chain" id="PRO_5020477830" description="F-box domain-containing protein" evidence="1">
    <location>
        <begin position="24"/>
        <end position="461"/>
    </location>
</feature>
<accession>A0A4S9F104</accession>
<name>A0A4S9F104_AURPU</name>
<protein>
    <recommendedName>
        <fullName evidence="4">F-box domain-containing protein</fullName>
    </recommendedName>
</protein>
<feature type="signal peptide" evidence="1">
    <location>
        <begin position="1"/>
        <end position="23"/>
    </location>
</feature>
<gene>
    <name evidence="2" type="ORF">D6D10_03995</name>
</gene>
<keyword evidence="1" id="KW-0732">Signal</keyword>
<reference evidence="2 3" key="1">
    <citation type="submission" date="2018-10" db="EMBL/GenBank/DDBJ databases">
        <title>Fifty Aureobasidium pullulans genomes reveal a recombining polyextremotolerant generalist.</title>
        <authorList>
            <person name="Gostincar C."/>
            <person name="Turk M."/>
            <person name="Zajc J."/>
            <person name="Gunde-Cimerman N."/>
        </authorList>
    </citation>
    <scope>NUCLEOTIDE SEQUENCE [LARGE SCALE GENOMIC DNA]</scope>
    <source>
        <strain evidence="2 3">EXF-9785</strain>
    </source>
</reference>
<organism evidence="2 3">
    <name type="scientific">Aureobasidium pullulans</name>
    <name type="common">Black yeast</name>
    <name type="synonym">Pullularia pullulans</name>
    <dbReference type="NCBI Taxonomy" id="5580"/>
    <lineage>
        <taxon>Eukaryota</taxon>
        <taxon>Fungi</taxon>
        <taxon>Dikarya</taxon>
        <taxon>Ascomycota</taxon>
        <taxon>Pezizomycotina</taxon>
        <taxon>Dothideomycetes</taxon>
        <taxon>Dothideomycetidae</taxon>
        <taxon>Dothideales</taxon>
        <taxon>Saccotheciaceae</taxon>
        <taxon>Aureobasidium</taxon>
    </lineage>
</organism>
<dbReference type="EMBL" id="QZAV01000063">
    <property type="protein sequence ID" value="THX39824.1"/>
    <property type="molecule type" value="Genomic_DNA"/>
</dbReference>
<dbReference type="Proteomes" id="UP000308953">
    <property type="component" value="Unassembled WGS sequence"/>
</dbReference>